<accession>A0A9W4ULE1</accession>
<dbReference type="EMBL" id="CAOQHR010000007">
    <property type="protein sequence ID" value="CAI6337152.1"/>
    <property type="molecule type" value="Genomic_DNA"/>
</dbReference>
<keyword evidence="2" id="KW-1185">Reference proteome</keyword>
<evidence type="ECO:0000313" key="2">
    <source>
        <dbReference type="Proteomes" id="UP001152607"/>
    </source>
</evidence>
<comment type="caution">
    <text evidence="1">The sequence shown here is derived from an EMBL/GenBank/DDBJ whole genome shotgun (WGS) entry which is preliminary data.</text>
</comment>
<proteinExistence type="predicted"/>
<name>A0A9W4ULE1_9PLEO</name>
<dbReference type="AlphaFoldDB" id="A0A9W4ULE1"/>
<organism evidence="1 2">
    <name type="scientific">Periconia digitata</name>
    <dbReference type="NCBI Taxonomy" id="1303443"/>
    <lineage>
        <taxon>Eukaryota</taxon>
        <taxon>Fungi</taxon>
        <taxon>Dikarya</taxon>
        <taxon>Ascomycota</taxon>
        <taxon>Pezizomycotina</taxon>
        <taxon>Dothideomycetes</taxon>
        <taxon>Pleosporomycetidae</taxon>
        <taxon>Pleosporales</taxon>
        <taxon>Massarineae</taxon>
        <taxon>Periconiaceae</taxon>
        <taxon>Periconia</taxon>
    </lineage>
</organism>
<reference evidence="1" key="1">
    <citation type="submission" date="2023-01" db="EMBL/GenBank/DDBJ databases">
        <authorList>
            <person name="Van Ghelder C."/>
            <person name="Rancurel C."/>
        </authorList>
    </citation>
    <scope>NUCLEOTIDE SEQUENCE</scope>
    <source>
        <strain evidence="1">CNCM I-4278</strain>
    </source>
</reference>
<gene>
    <name evidence="1" type="ORF">PDIGIT_LOCUS10260</name>
</gene>
<evidence type="ECO:0000313" key="1">
    <source>
        <dbReference type="EMBL" id="CAI6337152.1"/>
    </source>
</evidence>
<sequence length="96" mass="11357">MHWNPICVQEKSSRESHSITRYTIQPNYCLRHKFKFDYYCLWLSTTHPPSPMTESLHISYTSQILVLLGTMIRLEPKKLVMRETIDNILLDLCSTI</sequence>
<dbReference type="Proteomes" id="UP001152607">
    <property type="component" value="Unassembled WGS sequence"/>
</dbReference>
<protein>
    <submittedName>
        <fullName evidence="1">Uncharacterized protein</fullName>
    </submittedName>
</protein>